<name>A0A453T703_AEGTS</name>
<dbReference type="AlphaFoldDB" id="A0A453T703"/>
<keyword evidence="2" id="KW-1185">Reference proteome</keyword>
<evidence type="ECO:0000313" key="2">
    <source>
        <dbReference type="Proteomes" id="UP000015105"/>
    </source>
</evidence>
<accession>A0A453T703</accession>
<reference evidence="2" key="2">
    <citation type="journal article" date="2017" name="Nat. Plants">
        <title>The Aegilops tauschii genome reveals multiple impacts of transposons.</title>
        <authorList>
            <person name="Zhao G."/>
            <person name="Zou C."/>
            <person name="Li K."/>
            <person name="Wang K."/>
            <person name="Li T."/>
            <person name="Gao L."/>
            <person name="Zhang X."/>
            <person name="Wang H."/>
            <person name="Yang Z."/>
            <person name="Liu X."/>
            <person name="Jiang W."/>
            <person name="Mao L."/>
            <person name="Kong X."/>
            <person name="Jiao Y."/>
            <person name="Jia J."/>
        </authorList>
    </citation>
    <scope>NUCLEOTIDE SEQUENCE [LARGE SCALE GENOMIC DNA]</scope>
    <source>
        <strain evidence="2">cv. AL8/78</strain>
    </source>
</reference>
<reference evidence="1" key="3">
    <citation type="journal article" date="2017" name="Nature">
        <title>Genome sequence of the progenitor of the wheat D genome Aegilops tauschii.</title>
        <authorList>
            <person name="Luo M.C."/>
            <person name="Gu Y.Q."/>
            <person name="Puiu D."/>
            <person name="Wang H."/>
            <person name="Twardziok S.O."/>
            <person name="Deal K.R."/>
            <person name="Huo N."/>
            <person name="Zhu T."/>
            <person name="Wang L."/>
            <person name="Wang Y."/>
            <person name="McGuire P.E."/>
            <person name="Liu S."/>
            <person name="Long H."/>
            <person name="Ramasamy R.K."/>
            <person name="Rodriguez J.C."/>
            <person name="Van S.L."/>
            <person name="Yuan L."/>
            <person name="Wang Z."/>
            <person name="Xia Z."/>
            <person name="Xiao L."/>
            <person name="Anderson O.D."/>
            <person name="Ouyang S."/>
            <person name="Liang Y."/>
            <person name="Zimin A.V."/>
            <person name="Pertea G."/>
            <person name="Qi P."/>
            <person name="Bennetzen J.L."/>
            <person name="Dai X."/>
            <person name="Dawson M.W."/>
            <person name="Muller H.G."/>
            <person name="Kugler K."/>
            <person name="Rivarola-Duarte L."/>
            <person name="Spannagl M."/>
            <person name="Mayer K.F.X."/>
            <person name="Lu F.H."/>
            <person name="Bevan M.W."/>
            <person name="Leroy P."/>
            <person name="Li P."/>
            <person name="You F.M."/>
            <person name="Sun Q."/>
            <person name="Liu Z."/>
            <person name="Lyons E."/>
            <person name="Wicker T."/>
            <person name="Salzberg S.L."/>
            <person name="Devos K.M."/>
            <person name="Dvorak J."/>
        </authorList>
    </citation>
    <scope>NUCLEOTIDE SEQUENCE [LARGE SCALE GENOMIC DNA]</scope>
    <source>
        <strain evidence="1">cv. AL8/78</strain>
    </source>
</reference>
<dbReference type="Proteomes" id="UP000015105">
    <property type="component" value="Chromosome 7D"/>
</dbReference>
<sequence>MRCSDGTFFTICLLGRVNARQPKLPFDEILGCVDSGCALTRSQDIAWLLQLIIWRALLPLYCTSYI</sequence>
<organism evidence="1 2">
    <name type="scientific">Aegilops tauschii subsp. strangulata</name>
    <name type="common">Goatgrass</name>
    <dbReference type="NCBI Taxonomy" id="200361"/>
    <lineage>
        <taxon>Eukaryota</taxon>
        <taxon>Viridiplantae</taxon>
        <taxon>Streptophyta</taxon>
        <taxon>Embryophyta</taxon>
        <taxon>Tracheophyta</taxon>
        <taxon>Spermatophyta</taxon>
        <taxon>Magnoliopsida</taxon>
        <taxon>Liliopsida</taxon>
        <taxon>Poales</taxon>
        <taxon>Poaceae</taxon>
        <taxon>BOP clade</taxon>
        <taxon>Pooideae</taxon>
        <taxon>Triticodae</taxon>
        <taxon>Triticeae</taxon>
        <taxon>Triticinae</taxon>
        <taxon>Aegilops</taxon>
    </lineage>
</organism>
<reference evidence="2" key="1">
    <citation type="journal article" date="2014" name="Science">
        <title>Ancient hybridizations among the ancestral genomes of bread wheat.</title>
        <authorList>
            <consortium name="International Wheat Genome Sequencing Consortium,"/>
            <person name="Marcussen T."/>
            <person name="Sandve S.R."/>
            <person name="Heier L."/>
            <person name="Spannagl M."/>
            <person name="Pfeifer M."/>
            <person name="Jakobsen K.S."/>
            <person name="Wulff B.B."/>
            <person name="Steuernagel B."/>
            <person name="Mayer K.F."/>
            <person name="Olsen O.A."/>
        </authorList>
    </citation>
    <scope>NUCLEOTIDE SEQUENCE [LARGE SCALE GENOMIC DNA]</scope>
    <source>
        <strain evidence="2">cv. AL8/78</strain>
    </source>
</reference>
<dbReference type="Gramene" id="AET7Gv21268200.7">
    <property type="protein sequence ID" value="AET7Gv21268200.7"/>
    <property type="gene ID" value="AET7Gv21268200"/>
</dbReference>
<reference evidence="1" key="4">
    <citation type="submission" date="2019-03" db="UniProtKB">
        <authorList>
            <consortium name="EnsemblPlants"/>
        </authorList>
    </citation>
    <scope>IDENTIFICATION</scope>
</reference>
<reference evidence="1" key="5">
    <citation type="journal article" date="2021" name="G3 (Bethesda)">
        <title>Aegilops tauschii genome assembly Aet v5.0 features greater sequence contiguity and improved annotation.</title>
        <authorList>
            <person name="Wang L."/>
            <person name="Zhu T."/>
            <person name="Rodriguez J.C."/>
            <person name="Deal K.R."/>
            <person name="Dubcovsky J."/>
            <person name="McGuire P.E."/>
            <person name="Lux T."/>
            <person name="Spannagl M."/>
            <person name="Mayer K.F.X."/>
            <person name="Baldrich P."/>
            <person name="Meyers B.C."/>
            <person name="Huo N."/>
            <person name="Gu Y.Q."/>
            <person name="Zhou H."/>
            <person name="Devos K.M."/>
            <person name="Bennetzen J.L."/>
            <person name="Unver T."/>
            <person name="Budak H."/>
            <person name="Gulick P.J."/>
            <person name="Galiba G."/>
            <person name="Kalapos B."/>
            <person name="Nelson D.R."/>
            <person name="Li P."/>
            <person name="You F.M."/>
            <person name="Luo M.C."/>
            <person name="Dvorak J."/>
        </authorList>
    </citation>
    <scope>NUCLEOTIDE SEQUENCE [LARGE SCALE GENOMIC DNA]</scope>
    <source>
        <strain evidence="1">cv. AL8/78</strain>
    </source>
</reference>
<proteinExistence type="predicted"/>
<protein>
    <submittedName>
        <fullName evidence="1">Uncharacterized protein</fullName>
    </submittedName>
</protein>
<dbReference type="EnsemblPlants" id="AET7Gv21268200.7">
    <property type="protein sequence ID" value="AET7Gv21268200.7"/>
    <property type="gene ID" value="AET7Gv21268200"/>
</dbReference>
<evidence type="ECO:0000313" key="1">
    <source>
        <dbReference type="EnsemblPlants" id="AET7Gv21268200.7"/>
    </source>
</evidence>